<evidence type="ECO:0000256" key="8">
    <source>
        <dbReference type="ARBA" id="ARBA00022833"/>
    </source>
</evidence>
<proteinExistence type="inferred from homology"/>
<evidence type="ECO:0000256" key="5">
    <source>
        <dbReference type="ARBA" id="ARBA00022490"/>
    </source>
</evidence>
<keyword evidence="6" id="KW-0597">Phosphoprotein</keyword>
<dbReference type="Proteomes" id="UP000472274">
    <property type="component" value="Unplaced"/>
</dbReference>
<gene>
    <name evidence="16" type="primary">LOC112110859</name>
</gene>
<dbReference type="InterPro" id="IPR036398">
    <property type="entry name" value="CA_dom_sf"/>
</dbReference>
<keyword evidence="7 13" id="KW-0479">Metal-binding</keyword>
<feature type="compositionally biased region" description="Low complexity" evidence="14">
    <location>
        <begin position="1"/>
        <end position="15"/>
    </location>
</feature>
<organism evidence="16 17">
    <name type="scientific">Terrapene triunguis</name>
    <name type="common">Three-toed box turtle</name>
    <dbReference type="NCBI Taxonomy" id="2587831"/>
    <lineage>
        <taxon>Eukaryota</taxon>
        <taxon>Metazoa</taxon>
        <taxon>Chordata</taxon>
        <taxon>Craniata</taxon>
        <taxon>Vertebrata</taxon>
        <taxon>Euteleostomi</taxon>
        <taxon>Archelosauria</taxon>
        <taxon>Testudinata</taxon>
        <taxon>Testudines</taxon>
        <taxon>Cryptodira</taxon>
        <taxon>Durocryptodira</taxon>
        <taxon>Testudinoidea</taxon>
        <taxon>Emydidae</taxon>
        <taxon>Terrapene</taxon>
    </lineage>
</organism>
<dbReference type="GO" id="GO:0005829">
    <property type="term" value="C:cytosol"/>
    <property type="evidence" value="ECO:0007669"/>
    <property type="project" value="TreeGrafter"/>
</dbReference>
<evidence type="ECO:0000256" key="6">
    <source>
        <dbReference type="ARBA" id="ARBA00022553"/>
    </source>
</evidence>
<dbReference type="Pfam" id="PF00194">
    <property type="entry name" value="Carb_anhydrase"/>
    <property type="match status" value="1"/>
</dbReference>
<dbReference type="Gene3D" id="3.10.200.10">
    <property type="entry name" value="Alpha carbonic anhydrase"/>
    <property type="match status" value="1"/>
</dbReference>
<comment type="function">
    <text evidence="2 13">Reversible hydration of carbon dioxide.</text>
</comment>
<dbReference type="PANTHER" id="PTHR18952:SF127">
    <property type="entry name" value="CARBONIC ANHYDRASE 3"/>
    <property type="match status" value="1"/>
</dbReference>
<evidence type="ECO:0000313" key="17">
    <source>
        <dbReference type="Proteomes" id="UP000472274"/>
    </source>
</evidence>
<evidence type="ECO:0000259" key="15">
    <source>
        <dbReference type="PROSITE" id="PS51144"/>
    </source>
</evidence>
<comment type="similarity">
    <text evidence="4 13">Belongs to the alpha-carbonic anhydrase family.</text>
</comment>
<dbReference type="FunCoup" id="A0A674IIE4">
    <property type="interactions" value="457"/>
</dbReference>
<dbReference type="SMART" id="SM01057">
    <property type="entry name" value="Carb_anhydrase"/>
    <property type="match status" value="1"/>
</dbReference>
<comment type="subcellular location">
    <subcellularLocation>
        <location evidence="3">Cytoplasm</location>
    </subcellularLocation>
</comment>
<dbReference type="EC" id="4.2.1.1" evidence="13"/>
<name>A0A674IIE4_9SAUR</name>
<evidence type="ECO:0000313" key="16">
    <source>
        <dbReference type="Ensembl" id="ENSTMTP00000009211.1"/>
    </source>
</evidence>
<evidence type="ECO:0000256" key="13">
    <source>
        <dbReference type="RuleBase" id="RU367011"/>
    </source>
</evidence>
<accession>A0A674IIE4</accession>
<protein>
    <recommendedName>
        <fullName evidence="13">Carbonic anhydrase</fullName>
        <ecNumber evidence="13">4.2.1.1</ecNumber>
    </recommendedName>
</protein>
<dbReference type="GeneTree" id="ENSGT00940000159435"/>
<evidence type="ECO:0000256" key="3">
    <source>
        <dbReference type="ARBA" id="ARBA00004496"/>
    </source>
</evidence>
<reference evidence="16" key="1">
    <citation type="submission" date="2025-08" db="UniProtKB">
        <authorList>
            <consortium name="Ensembl"/>
        </authorList>
    </citation>
    <scope>IDENTIFICATION</scope>
</reference>
<dbReference type="InterPro" id="IPR018338">
    <property type="entry name" value="Carbonic_anhydrase_a-class_CS"/>
</dbReference>
<reference evidence="16" key="2">
    <citation type="submission" date="2025-09" db="UniProtKB">
        <authorList>
            <consortium name="Ensembl"/>
        </authorList>
    </citation>
    <scope>IDENTIFICATION</scope>
</reference>
<dbReference type="CDD" id="cd03119">
    <property type="entry name" value="alpha_CA_I_II_III_XIII"/>
    <property type="match status" value="1"/>
</dbReference>
<dbReference type="PROSITE" id="PS51144">
    <property type="entry name" value="ALPHA_CA_2"/>
    <property type="match status" value="1"/>
</dbReference>
<dbReference type="InterPro" id="IPR023561">
    <property type="entry name" value="Carbonic_anhydrase_a-class"/>
</dbReference>
<keyword evidence="11 13" id="KW-0456">Lyase</keyword>
<dbReference type="Ensembl" id="ENSTMTT00000009522.1">
    <property type="protein sequence ID" value="ENSTMTP00000009211.1"/>
    <property type="gene ID" value="ENSTMTG00000006721.1"/>
</dbReference>
<feature type="domain" description="Alpha-carbonic anhydrase" evidence="15">
    <location>
        <begin position="145"/>
        <end position="402"/>
    </location>
</feature>
<dbReference type="PROSITE" id="PS00162">
    <property type="entry name" value="ALPHA_CA_1"/>
    <property type="match status" value="1"/>
</dbReference>
<evidence type="ECO:0000256" key="2">
    <source>
        <dbReference type="ARBA" id="ARBA00002904"/>
    </source>
</evidence>
<dbReference type="GO" id="GO:0004089">
    <property type="term" value="F:carbonate dehydratase activity"/>
    <property type="evidence" value="ECO:0007669"/>
    <property type="project" value="UniProtKB-UniRule"/>
</dbReference>
<evidence type="ECO:0000256" key="7">
    <source>
        <dbReference type="ARBA" id="ARBA00022723"/>
    </source>
</evidence>
<dbReference type="InParanoid" id="A0A674IIE4"/>
<dbReference type="FunFam" id="3.10.200.10:FF:000001">
    <property type="entry name" value="Carbonic anhydrase 2"/>
    <property type="match status" value="1"/>
</dbReference>
<evidence type="ECO:0000256" key="10">
    <source>
        <dbReference type="ARBA" id="ARBA00023206"/>
    </source>
</evidence>
<sequence>MQQQAAQAGTSSAGAEPARCEPDGQGSGAERAAPGWRAGPLLRTDTRPAVLIARLLPGPVPGAPGEEAARGGQRGVQGIALSAPCAPARHTRPLCPSPPRPGARSWREPIKAPGGAGATVLQERPEQPRHKVLRPRAESMAHQSCQWGYDSDNGPEHWHKYYPIAKGENQSPIEINSKEVQHDPSLPPWFVGYDPGAAKTILNNGRTCRVVFDDTFDRSVLRGGPLPGTFRLRQFHFHWGSSDDHGSEHIVDGVKYAAELHMVHWNPKYSNFAEALKQADGVAVVGVFLKVGKTPKPEMKRILEEIDNIKTKGKEAPFSNFDPSILFPKSRDYWTYHGSFTTPPCEECITWILLREPIEVSPDQMAKLRSLSINAETEPARPMVDNWRPPQPLKGRVVKASFQ</sequence>
<evidence type="ECO:0000256" key="9">
    <source>
        <dbReference type="ARBA" id="ARBA00022990"/>
    </source>
</evidence>
<evidence type="ECO:0000256" key="4">
    <source>
        <dbReference type="ARBA" id="ARBA00010718"/>
    </source>
</evidence>
<keyword evidence="8 13" id="KW-0862">Zinc</keyword>
<keyword evidence="5" id="KW-0963">Cytoplasm</keyword>
<evidence type="ECO:0000256" key="14">
    <source>
        <dbReference type="SAM" id="MobiDB-lite"/>
    </source>
</evidence>
<keyword evidence="9" id="KW-0007">Acetylation</keyword>
<comment type="cofactor">
    <cofactor evidence="1 13">
        <name>Zn(2+)</name>
        <dbReference type="ChEBI" id="CHEBI:29105"/>
    </cofactor>
</comment>
<evidence type="ECO:0000256" key="11">
    <source>
        <dbReference type="ARBA" id="ARBA00023239"/>
    </source>
</evidence>
<dbReference type="GO" id="GO:0008270">
    <property type="term" value="F:zinc ion binding"/>
    <property type="evidence" value="ECO:0007669"/>
    <property type="project" value="UniProtKB-UniRule"/>
</dbReference>
<keyword evidence="10" id="KW-0318">Glutathionylation</keyword>
<dbReference type="SUPFAM" id="SSF51069">
    <property type="entry name" value="Carbonic anhydrase"/>
    <property type="match status" value="1"/>
</dbReference>
<feature type="region of interest" description="Disordered" evidence="14">
    <location>
        <begin position="1"/>
        <end position="41"/>
    </location>
</feature>
<dbReference type="PANTHER" id="PTHR18952">
    <property type="entry name" value="CARBONIC ANHYDRASE"/>
    <property type="match status" value="1"/>
</dbReference>
<dbReference type="AlphaFoldDB" id="A0A674IIE4"/>
<comment type="catalytic activity">
    <reaction evidence="12 13">
        <text>hydrogencarbonate + H(+) = CO2 + H2O</text>
        <dbReference type="Rhea" id="RHEA:10748"/>
        <dbReference type="ChEBI" id="CHEBI:15377"/>
        <dbReference type="ChEBI" id="CHEBI:15378"/>
        <dbReference type="ChEBI" id="CHEBI:16526"/>
        <dbReference type="ChEBI" id="CHEBI:17544"/>
        <dbReference type="EC" id="4.2.1.1"/>
    </reaction>
</comment>
<keyword evidence="17" id="KW-1185">Reference proteome</keyword>
<dbReference type="InterPro" id="IPR001148">
    <property type="entry name" value="CA_dom"/>
</dbReference>
<evidence type="ECO:0000256" key="1">
    <source>
        <dbReference type="ARBA" id="ARBA00001947"/>
    </source>
</evidence>
<evidence type="ECO:0000256" key="12">
    <source>
        <dbReference type="ARBA" id="ARBA00048348"/>
    </source>
</evidence>